<dbReference type="InterPro" id="IPR007433">
    <property type="entry name" value="DUF481"/>
</dbReference>
<protein>
    <recommendedName>
        <fullName evidence="4">Salt-induced outer membrane protein</fullName>
    </recommendedName>
</protein>
<evidence type="ECO:0000256" key="1">
    <source>
        <dbReference type="SAM" id="SignalP"/>
    </source>
</evidence>
<dbReference type="EMBL" id="JFHR01000022">
    <property type="protein sequence ID" value="KEQ53495.1"/>
    <property type="molecule type" value="Genomic_DNA"/>
</dbReference>
<dbReference type="eggNOG" id="COG3137">
    <property type="taxonomic scope" value="Bacteria"/>
</dbReference>
<feature type="signal peptide" evidence="1">
    <location>
        <begin position="1"/>
        <end position="29"/>
    </location>
</feature>
<dbReference type="Pfam" id="PF04338">
    <property type="entry name" value="DUF481"/>
    <property type="match status" value="1"/>
</dbReference>
<organism evidence="2 3">
    <name type="scientific">Sphingobium chlorophenolicum</name>
    <dbReference type="NCBI Taxonomy" id="46429"/>
    <lineage>
        <taxon>Bacteria</taxon>
        <taxon>Pseudomonadati</taxon>
        <taxon>Pseudomonadota</taxon>
        <taxon>Alphaproteobacteria</taxon>
        <taxon>Sphingomonadales</taxon>
        <taxon>Sphingomonadaceae</taxon>
        <taxon>Sphingobium</taxon>
    </lineage>
</organism>
<evidence type="ECO:0008006" key="4">
    <source>
        <dbReference type="Google" id="ProtNLM"/>
    </source>
</evidence>
<comment type="caution">
    <text evidence="2">The sequence shown here is derived from an EMBL/GenBank/DDBJ whole genome shotgun (WGS) entry which is preliminary data.</text>
</comment>
<accession>A0A081RE72</accession>
<proteinExistence type="predicted"/>
<keyword evidence="1" id="KW-0732">Signal</keyword>
<evidence type="ECO:0000313" key="3">
    <source>
        <dbReference type="Proteomes" id="UP000028411"/>
    </source>
</evidence>
<reference evidence="2 3" key="1">
    <citation type="submission" date="2014-02" db="EMBL/GenBank/DDBJ databases">
        <title>Whole genome sequence of Sphingobium chlorophenolicum NBRC 16172.</title>
        <authorList>
            <person name="Gan H.M."/>
            <person name="Gan H.Y."/>
            <person name="Chew T.H."/>
            <person name="Savka M.A."/>
        </authorList>
    </citation>
    <scope>NUCLEOTIDE SEQUENCE [LARGE SCALE GENOMIC DNA]</scope>
    <source>
        <strain evidence="2 3">NBRC 16172</strain>
    </source>
</reference>
<gene>
    <name evidence="2" type="ORF">BV95_02222</name>
</gene>
<feature type="chain" id="PRO_5001763275" description="Salt-induced outer membrane protein" evidence="1">
    <location>
        <begin position="30"/>
        <end position="310"/>
    </location>
</feature>
<evidence type="ECO:0000313" key="2">
    <source>
        <dbReference type="EMBL" id="KEQ53495.1"/>
    </source>
</evidence>
<dbReference type="AlphaFoldDB" id="A0A081RE72"/>
<dbReference type="Proteomes" id="UP000028411">
    <property type="component" value="Unassembled WGS sequence"/>
</dbReference>
<dbReference type="PATRIC" id="fig|46429.4.peg.2195"/>
<sequence>MLKSVTLPCRRMRHCLAVIPLLLSTPAWADYPLFLPPAVREMLEAAIANGNETEIATVAKIAKQTNPGSADEIQRMVNSWKDRTRATQEKVIREARFTELWTGKIEAGGFRSTGSTSEIGISASAAIRRTGIQWSHKLAASIDYRRANGVTSRERYTANYEPRYEFDPRGFAYGLVQFERDTSIGYDERYTASAGIGYKLIVSEPIDLSVDAGPSIRHAKYIIGERETKLGARASMDFAWRLAPTLTFKQVASGYAESDVYTLNSLTSLVTKVGTRWSAAFSYNVLYESETLLSARDFDTLSRLTLTYDF</sequence>
<name>A0A081RE72_SPHCR</name>